<dbReference type="OrthoDB" id="63070at2759"/>
<evidence type="ECO:0000256" key="1">
    <source>
        <dbReference type="PROSITE-ProRule" id="PRU00221"/>
    </source>
</evidence>
<dbReference type="InterPro" id="IPR001680">
    <property type="entry name" value="WD40_rpt"/>
</dbReference>
<evidence type="ECO:0000256" key="2">
    <source>
        <dbReference type="SAM" id="MobiDB-lite"/>
    </source>
</evidence>
<accession>A0A8H5I063</accession>
<feature type="region of interest" description="Disordered" evidence="2">
    <location>
        <begin position="558"/>
        <end position="579"/>
    </location>
</feature>
<feature type="repeat" description="WD" evidence="1">
    <location>
        <begin position="392"/>
        <end position="433"/>
    </location>
</feature>
<dbReference type="SMART" id="SM00320">
    <property type="entry name" value="WD40"/>
    <property type="match status" value="3"/>
</dbReference>
<dbReference type="InterPro" id="IPR015943">
    <property type="entry name" value="WD40/YVTN_repeat-like_dom_sf"/>
</dbReference>
<sequence>MHTKLSGFAARNAGRRSESESGIAYPALTCIILTSSMDDEETDLILNDDNRSIRVLLRNLIAAHASSGSRQLPGGVRVSFYSSNVGQNNADADDALDGAQHQDGEEELVDDDDDPDFADEDDNDEEWYPTRRSVFTYPPASSPRPAGVKLIKSGEFGRVAPKIRARRNQRNLSTALNNRLSTPHPSIYREDYASGIVPNSNGVIVANYDANIYTAQFSKDFRLHIYDQTAPPQQIGSQQFSPRGDHHLQTTMNVSRRIQGEHGRWTITDANLSPDNDSTREDNPAQIPIPFHDPPGTSRRSFWDSGSFGLFSCRFSADGNEVIAGGHGHIYVYDLLANKRSVKIQAHADDVNSCCWADTSSGNVLVSASDDSFLKVWDRRSLGSSPKPSGVLIGHTEGITYVSAKGDGRYIVSNGKDQAMRLWDLRKMRTNAEYERVSQYDYGVPNFDYRPPEVNTYTPALLMGGFMYSAFGSHIWSLDGTLVQVLDRQKTLPIWTDSSGVEYPARSDPSAYGACVRDVSWSSQQPALISAAWESQRHGSTLARHEWKGLSKMSNSLQDWEERRRQEGAEMNGTSRRSTRIREQTLRRLLMPGTFIGEDAEENDEL</sequence>
<evidence type="ECO:0008006" key="5">
    <source>
        <dbReference type="Google" id="ProtNLM"/>
    </source>
</evidence>
<dbReference type="InterPro" id="IPR036322">
    <property type="entry name" value="WD40_repeat_dom_sf"/>
</dbReference>
<dbReference type="InterPro" id="IPR051859">
    <property type="entry name" value="DCAF"/>
</dbReference>
<evidence type="ECO:0000313" key="3">
    <source>
        <dbReference type="EMBL" id="KAF5392627.1"/>
    </source>
</evidence>
<organism evidence="3 4">
    <name type="scientific">Collybiopsis confluens</name>
    <dbReference type="NCBI Taxonomy" id="2823264"/>
    <lineage>
        <taxon>Eukaryota</taxon>
        <taxon>Fungi</taxon>
        <taxon>Dikarya</taxon>
        <taxon>Basidiomycota</taxon>
        <taxon>Agaricomycotina</taxon>
        <taxon>Agaricomycetes</taxon>
        <taxon>Agaricomycetidae</taxon>
        <taxon>Agaricales</taxon>
        <taxon>Marasmiineae</taxon>
        <taxon>Omphalotaceae</taxon>
        <taxon>Collybiopsis</taxon>
    </lineage>
</organism>
<dbReference type="Gene3D" id="2.130.10.10">
    <property type="entry name" value="YVTN repeat-like/Quinoprotein amine dehydrogenase"/>
    <property type="match status" value="1"/>
</dbReference>
<dbReference type="SUPFAM" id="SSF50978">
    <property type="entry name" value="WD40 repeat-like"/>
    <property type="match status" value="1"/>
</dbReference>
<feature type="repeat" description="WD" evidence="1">
    <location>
        <begin position="344"/>
        <end position="378"/>
    </location>
</feature>
<dbReference type="PROSITE" id="PS50082">
    <property type="entry name" value="WD_REPEATS_2"/>
    <property type="match status" value="2"/>
</dbReference>
<proteinExistence type="predicted"/>
<protein>
    <recommendedName>
        <fullName evidence="5">WD40 repeat-like protein</fullName>
    </recommendedName>
</protein>
<feature type="region of interest" description="Disordered" evidence="2">
    <location>
        <begin position="267"/>
        <end position="296"/>
    </location>
</feature>
<feature type="compositionally biased region" description="Acidic residues" evidence="2">
    <location>
        <begin position="104"/>
        <end position="124"/>
    </location>
</feature>
<dbReference type="GO" id="GO:0043161">
    <property type="term" value="P:proteasome-mediated ubiquitin-dependent protein catabolic process"/>
    <property type="evidence" value="ECO:0007669"/>
    <property type="project" value="TreeGrafter"/>
</dbReference>
<name>A0A8H5I063_9AGAR</name>
<comment type="caution">
    <text evidence="3">The sequence shown here is derived from an EMBL/GenBank/DDBJ whole genome shotgun (WGS) entry which is preliminary data.</text>
</comment>
<gene>
    <name evidence="3" type="ORF">D9757_002331</name>
</gene>
<reference evidence="3 4" key="1">
    <citation type="journal article" date="2020" name="ISME J.">
        <title>Uncovering the hidden diversity of litter-decomposition mechanisms in mushroom-forming fungi.</title>
        <authorList>
            <person name="Floudas D."/>
            <person name="Bentzer J."/>
            <person name="Ahren D."/>
            <person name="Johansson T."/>
            <person name="Persson P."/>
            <person name="Tunlid A."/>
        </authorList>
    </citation>
    <scope>NUCLEOTIDE SEQUENCE [LARGE SCALE GENOMIC DNA]</scope>
    <source>
        <strain evidence="3 4">CBS 406.79</strain>
    </source>
</reference>
<evidence type="ECO:0000313" key="4">
    <source>
        <dbReference type="Proteomes" id="UP000518752"/>
    </source>
</evidence>
<dbReference type="Pfam" id="PF00400">
    <property type="entry name" value="WD40"/>
    <property type="match status" value="2"/>
</dbReference>
<dbReference type="AlphaFoldDB" id="A0A8H5I063"/>
<keyword evidence="1" id="KW-0853">WD repeat</keyword>
<dbReference type="PANTHER" id="PTHR19847:SF7">
    <property type="entry name" value="DDB1- AND CUL4-ASSOCIATED FACTOR 11"/>
    <property type="match status" value="1"/>
</dbReference>
<dbReference type="PANTHER" id="PTHR19847">
    <property type="entry name" value="DDB1- AND CUL4-ASSOCIATED FACTOR 11"/>
    <property type="match status" value="1"/>
</dbReference>
<feature type="region of interest" description="Disordered" evidence="2">
    <location>
        <begin position="89"/>
        <end position="124"/>
    </location>
</feature>
<keyword evidence="4" id="KW-1185">Reference proteome</keyword>
<dbReference type="EMBL" id="JAACJN010000005">
    <property type="protein sequence ID" value="KAF5392627.1"/>
    <property type="molecule type" value="Genomic_DNA"/>
</dbReference>
<dbReference type="GO" id="GO:0080008">
    <property type="term" value="C:Cul4-RING E3 ubiquitin ligase complex"/>
    <property type="evidence" value="ECO:0007669"/>
    <property type="project" value="TreeGrafter"/>
</dbReference>
<dbReference type="PROSITE" id="PS50294">
    <property type="entry name" value="WD_REPEATS_REGION"/>
    <property type="match status" value="2"/>
</dbReference>
<dbReference type="Proteomes" id="UP000518752">
    <property type="component" value="Unassembled WGS sequence"/>
</dbReference>